<accession>A0A2Z3GTE6</accession>
<keyword evidence="2" id="KW-1185">Reference proteome</keyword>
<dbReference type="OrthoDB" id="9790023at2"/>
<dbReference type="EMBL" id="CP029145">
    <property type="protein sequence ID" value="AWM34686.1"/>
    <property type="molecule type" value="Genomic_DNA"/>
</dbReference>
<dbReference type="Proteomes" id="UP000245999">
    <property type="component" value="Chromosome"/>
</dbReference>
<name>A0A2Z3GTE6_9BACT</name>
<dbReference type="InterPro" id="IPR024078">
    <property type="entry name" value="LmbE-like_dom_sf"/>
</dbReference>
<dbReference type="SUPFAM" id="SSF102588">
    <property type="entry name" value="LmbE-like"/>
    <property type="match status" value="1"/>
</dbReference>
<dbReference type="RefSeq" id="WP_109657716.1">
    <property type="nucleotide sequence ID" value="NZ_CP029145.1"/>
</dbReference>
<evidence type="ECO:0000313" key="2">
    <source>
        <dbReference type="Proteomes" id="UP000245999"/>
    </source>
</evidence>
<dbReference type="AlphaFoldDB" id="A0A2Z3GTE6"/>
<dbReference type="KEGG" id="hnv:DDQ68_19050"/>
<gene>
    <name evidence="1" type="ORF">DDQ68_19050</name>
</gene>
<protein>
    <submittedName>
        <fullName evidence="1">Uncharacterized protein</fullName>
    </submittedName>
</protein>
<sequence>MVWAWQRAAPAGLPQPADYVAGFRLAIGEVLPQKLAAIAAHRSQVAPGVFTGDALVLIQIFCWLLGSSVRAFFRWLTPLEKPQSGQALA</sequence>
<evidence type="ECO:0000313" key="1">
    <source>
        <dbReference type="EMBL" id="AWM34686.1"/>
    </source>
</evidence>
<proteinExistence type="predicted"/>
<reference evidence="2" key="1">
    <citation type="submission" date="2018-04" db="EMBL/GenBank/DDBJ databases">
        <title>Complete genome of Antarctic heterotrophic bacterium Hymenobacter nivis.</title>
        <authorList>
            <person name="Terashima M."/>
        </authorList>
    </citation>
    <scope>NUCLEOTIDE SEQUENCE [LARGE SCALE GENOMIC DNA]</scope>
    <source>
        <strain evidence="2">NBRC 111535</strain>
    </source>
</reference>
<organism evidence="1 2">
    <name type="scientific">Hymenobacter nivis</name>
    <dbReference type="NCBI Taxonomy" id="1850093"/>
    <lineage>
        <taxon>Bacteria</taxon>
        <taxon>Pseudomonadati</taxon>
        <taxon>Bacteroidota</taxon>
        <taxon>Cytophagia</taxon>
        <taxon>Cytophagales</taxon>
        <taxon>Hymenobacteraceae</taxon>
        <taxon>Hymenobacter</taxon>
    </lineage>
</organism>